<dbReference type="GO" id="GO:0032196">
    <property type="term" value="P:transposition"/>
    <property type="evidence" value="ECO:0007669"/>
    <property type="project" value="UniProtKB-KW"/>
</dbReference>
<dbReference type="NCBIfam" id="NF033587">
    <property type="entry name" value="transpos_IS6"/>
    <property type="match status" value="1"/>
</dbReference>
<comment type="function">
    <text evidence="1">Involved in the transposition of the insertion sequence.</text>
</comment>
<accession>A0A0R1RAD2</accession>
<dbReference type="InterPro" id="IPR047930">
    <property type="entry name" value="Transpos_IS6"/>
</dbReference>
<dbReference type="PATRIC" id="fig|1114972.6.peg.2343"/>
<dbReference type="Gene3D" id="3.30.420.10">
    <property type="entry name" value="Ribonuclease H-like superfamily/Ribonuclease H"/>
    <property type="match status" value="1"/>
</dbReference>
<dbReference type="AlphaFoldDB" id="A0A0R1RAD2"/>
<gene>
    <name evidence="6" type="ORF">FD35_GL002285</name>
</gene>
<dbReference type="GO" id="GO:0003677">
    <property type="term" value="F:DNA binding"/>
    <property type="evidence" value="ECO:0007669"/>
    <property type="project" value="UniProtKB-KW"/>
</dbReference>
<feature type="domain" description="DDE" evidence="5">
    <location>
        <begin position="72"/>
        <end position="206"/>
    </location>
</feature>
<dbReference type="InterPro" id="IPR012337">
    <property type="entry name" value="RNaseH-like_sf"/>
</dbReference>
<dbReference type="EMBL" id="AZFF01000052">
    <property type="protein sequence ID" value="KRL52068.1"/>
    <property type="molecule type" value="Genomic_DNA"/>
</dbReference>
<organism evidence="6 7">
    <name type="scientific">Furfurilactobacillus rossiae DSM 15814</name>
    <dbReference type="NCBI Taxonomy" id="1114972"/>
    <lineage>
        <taxon>Bacteria</taxon>
        <taxon>Bacillati</taxon>
        <taxon>Bacillota</taxon>
        <taxon>Bacilli</taxon>
        <taxon>Lactobacillales</taxon>
        <taxon>Lactobacillaceae</taxon>
        <taxon>Furfurilactobacillus</taxon>
    </lineage>
</organism>
<dbReference type="PANTHER" id="PTHR35528">
    <property type="entry name" value="BLL1675 PROTEIN"/>
    <property type="match status" value="1"/>
</dbReference>
<sequence>MTDHFKGRQFNQSVITFAVGYYLRYNISYRDLVEMMRDRGIFVHHTTLMRWVQHYSPIMRALWRKRHRRTSKSWRMDETYIKIKGQWNYLYRAIDDQGLTLDFQLRKKRDFNSAYRFLKRLLKTYGLPHRLVTDQYGATLKAIKKLTREGYLHKGVHQCSKYRNNLIEQDHRFIKRQQVRSASYQSTRTAARTLYGIETMHAIHKESRKKLGLFGFSAYQEVDQLLAA</sequence>
<evidence type="ECO:0000313" key="6">
    <source>
        <dbReference type="EMBL" id="KRL52068.1"/>
    </source>
</evidence>
<dbReference type="RefSeq" id="WP_017261418.1">
    <property type="nucleotide sequence ID" value="NZ_AZFF01000052.1"/>
</dbReference>
<evidence type="ECO:0000259" key="5">
    <source>
        <dbReference type="Pfam" id="PF13610"/>
    </source>
</evidence>
<keyword evidence="2" id="KW-0815">Transposition</keyword>
<evidence type="ECO:0000256" key="1">
    <source>
        <dbReference type="ARBA" id="ARBA00002286"/>
    </source>
</evidence>
<evidence type="ECO:0000313" key="7">
    <source>
        <dbReference type="Proteomes" id="UP000051999"/>
    </source>
</evidence>
<dbReference type="SUPFAM" id="SSF53098">
    <property type="entry name" value="Ribonuclease H-like"/>
    <property type="match status" value="1"/>
</dbReference>
<reference evidence="6 7" key="1">
    <citation type="journal article" date="2015" name="Genome Announc.">
        <title>Expanding the biotechnology potential of lactobacilli through comparative genomics of 213 strains and associated genera.</title>
        <authorList>
            <person name="Sun Z."/>
            <person name="Harris H.M."/>
            <person name="McCann A."/>
            <person name="Guo C."/>
            <person name="Argimon S."/>
            <person name="Zhang W."/>
            <person name="Yang X."/>
            <person name="Jeffery I.B."/>
            <person name="Cooney J.C."/>
            <person name="Kagawa T.F."/>
            <person name="Liu W."/>
            <person name="Song Y."/>
            <person name="Salvetti E."/>
            <person name="Wrobel A."/>
            <person name="Rasinkangas P."/>
            <person name="Parkhill J."/>
            <person name="Rea M.C."/>
            <person name="O'Sullivan O."/>
            <person name="Ritari J."/>
            <person name="Douillard F.P."/>
            <person name="Paul Ross R."/>
            <person name="Yang R."/>
            <person name="Briner A.E."/>
            <person name="Felis G.E."/>
            <person name="de Vos W.M."/>
            <person name="Barrangou R."/>
            <person name="Klaenhammer T.R."/>
            <person name="Caufield P.W."/>
            <person name="Cui Y."/>
            <person name="Zhang H."/>
            <person name="O'Toole P.W."/>
        </authorList>
    </citation>
    <scope>NUCLEOTIDE SEQUENCE [LARGE SCALE GENOMIC DNA]</scope>
    <source>
        <strain evidence="6 7">DSM 15814</strain>
    </source>
</reference>
<name>A0A0R1RAD2_9LACO</name>
<dbReference type="InterPro" id="IPR036397">
    <property type="entry name" value="RNaseH_sf"/>
</dbReference>
<evidence type="ECO:0000256" key="3">
    <source>
        <dbReference type="ARBA" id="ARBA00023125"/>
    </source>
</evidence>
<protein>
    <submittedName>
        <fullName evidence="6">IS431mec transposase</fullName>
    </submittedName>
</protein>
<keyword evidence="3" id="KW-0238">DNA-binding</keyword>
<dbReference type="Proteomes" id="UP000051999">
    <property type="component" value="Unassembled WGS sequence"/>
</dbReference>
<dbReference type="PANTHER" id="PTHR35528:SF3">
    <property type="entry name" value="BLL1675 PROTEIN"/>
    <property type="match status" value="1"/>
</dbReference>
<keyword evidence="7" id="KW-1185">Reference proteome</keyword>
<keyword evidence="4" id="KW-0233">DNA recombination</keyword>
<evidence type="ECO:0000256" key="4">
    <source>
        <dbReference type="ARBA" id="ARBA00023172"/>
    </source>
</evidence>
<dbReference type="InterPro" id="IPR032874">
    <property type="entry name" value="DDE_dom"/>
</dbReference>
<dbReference type="GO" id="GO:0006310">
    <property type="term" value="P:DNA recombination"/>
    <property type="evidence" value="ECO:0007669"/>
    <property type="project" value="UniProtKB-KW"/>
</dbReference>
<proteinExistence type="predicted"/>
<dbReference type="Pfam" id="PF13610">
    <property type="entry name" value="DDE_Tnp_IS240"/>
    <property type="match status" value="1"/>
</dbReference>
<evidence type="ECO:0000256" key="2">
    <source>
        <dbReference type="ARBA" id="ARBA00022578"/>
    </source>
</evidence>
<dbReference type="InterPro" id="IPR052183">
    <property type="entry name" value="IS_Transposase"/>
</dbReference>
<comment type="caution">
    <text evidence="6">The sequence shown here is derived from an EMBL/GenBank/DDBJ whole genome shotgun (WGS) entry which is preliminary data.</text>
</comment>